<organism evidence="4 5">
    <name type="scientific">Lolium multiflorum</name>
    <name type="common">Italian ryegrass</name>
    <name type="synonym">Lolium perenne subsp. multiflorum</name>
    <dbReference type="NCBI Taxonomy" id="4521"/>
    <lineage>
        <taxon>Eukaryota</taxon>
        <taxon>Viridiplantae</taxon>
        <taxon>Streptophyta</taxon>
        <taxon>Embryophyta</taxon>
        <taxon>Tracheophyta</taxon>
        <taxon>Spermatophyta</taxon>
        <taxon>Magnoliopsida</taxon>
        <taxon>Liliopsida</taxon>
        <taxon>Poales</taxon>
        <taxon>Poaceae</taxon>
        <taxon>BOP clade</taxon>
        <taxon>Pooideae</taxon>
        <taxon>Poodae</taxon>
        <taxon>Poeae</taxon>
        <taxon>Poeae Chloroplast Group 2 (Poeae type)</taxon>
        <taxon>Loliodinae</taxon>
        <taxon>Loliinae</taxon>
        <taxon>Lolium</taxon>
    </lineage>
</organism>
<comment type="caution">
    <text evidence="4">The sequence shown here is derived from an EMBL/GenBank/DDBJ whole genome shotgun (WGS) entry which is preliminary data.</text>
</comment>
<dbReference type="PROSITE" id="PS50158">
    <property type="entry name" value="ZF_CCHC"/>
    <property type="match status" value="1"/>
</dbReference>
<dbReference type="Pfam" id="PF00098">
    <property type="entry name" value="zf-CCHC"/>
    <property type="match status" value="1"/>
</dbReference>
<dbReference type="Proteomes" id="UP001231189">
    <property type="component" value="Unassembled WGS sequence"/>
</dbReference>
<evidence type="ECO:0000313" key="5">
    <source>
        <dbReference type="Proteomes" id="UP001231189"/>
    </source>
</evidence>
<feature type="domain" description="CCHC-type" evidence="3">
    <location>
        <begin position="218"/>
        <end position="233"/>
    </location>
</feature>
<keyword evidence="1" id="KW-0862">Zinc</keyword>
<keyword evidence="5" id="KW-1185">Reference proteome</keyword>
<sequence>MKKGGRGDGEDFFEGGVGIWIEKRCRHARGGGAGTQPAAEGKEVRPAAGGKEVGGDMASPINFNQFLEKEKLKSNGSNFTDWFRHVRIFLNGGNLQYVLDAPLGDPPAETETDEVKNVYATRKTRLGINRVLQSPPPSYKNFVMNYNMQNMNKEFPELFGMLKAAEIEIKKEHQVLMVNKTTSFKKHGKSKGKFKKGGKKAATPPMKPKNGPKPDAECYYCKEKGHWKRNCSKYLADLKSGLVKKKKEDPATYEEAMMSPDSNKWQEAMKSEMGSMYDNKKLGKLKQCTVAKSSTESEYIAASEASSEAVWMKRFIVELGVVPSALDPLVIYCDNMGAIANAQEPMSHKRLKHIKLRYHSIREYIEDGEVKICKVHTDLNVADPLTKALPRAKHDQHQNAMGVRYLTM</sequence>
<dbReference type="GO" id="GO:0008270">
    <property type="term" value="F:zinc ion binding"/>
    <property type="evidence" value="ECO:0007669"/>
    <property type="project" value="UniProtKB-KW"/>
</dbReference>
<dbReference type="SUPFAM" id="SSF57756">
    <property type="entry name" value="Retrovirus zinc finger-like domains"/>
    <property type="match status" value="1"/>
</dbReference>
<protein>
    <recommendedName>
        <fullName evidence="3">CCHC-type domain-containing protein</fullName>
    </recommendedName>
</protein>
<evidence type="ECO:0000313" key="4">
    <source>
        <dbReference type="EMBL" id="KAK1683492.1"/>
    </source>
</evidence>
<dbReference type="InterPro" id="IPR036875">
    <property type="entry name" value="Znf_CCHC_sf"/>
</dbReference>
<dbReference type="CDD" id="cd09272">
    <property type="entry name" value="RNase_HI_RT_Ty1"/>
    <property type="match status" value="1"/>
</dbReference>
<reference evidence="4" key="1">
    <citation type="submission" date="2023-07" db="EMBL/GenBank/DDBJ databases">
        <title>A chromosome-level genome assembly of Lolium multiflorum.</title>
        <authorList>
            <person name="Chen Y."/>
            <person name="Copetti D."/>
            <person name="Kolliker R."/>
            <person name="Studer B."/>
        </authorList>
    </citation>
    <scope>NUCLEOTIDE SEQUENCE</scope>
    <source>
        <strain evidence="4">02402/16</strain>
        <tissue evidence="4">Leaf</tissue>
    </source>
</reference>
<keyword evidence="1" id="KW-0863">Zinc-finger</keyword>
<evidence type="ECO:0000256" key="2">
    <source>
        <dbReference type="SAM" id="MobiDB-lite"/>
    </source>
</evidence>
<feature type="region of interest" description="Disordered" evidence="2">
    <location>
        <begin position="28"/>
        <end position="56"/>
    </location>
</feature>
<accession>A0AAD8WWF6</accession>
<dbReference type="Gene3D" id="4.10.60.10">
    <property type="entry name" value="Zinc finger, CCHC-type"/>
    <property type="match status" value="1"/>
</dbReference>
<evidence type="ECO:0000256" key="1">
    <source>
        <dbReference type="PROSITE-ProRule" id="PRU00047"/>
    </source>
</evidence>
<keyword evidence="1" id="KW-0479">Metal-binding</keyword>
<dbReference type="GO" id="GO:0003676">
    <property type="term" value="F:nucleic acid binding"/>
    <property type="evidence" value="ECO:0007669"/>
    <property type="project" value="InterPro"/>
</dbReference>
<dbReference type="PANTHER" id="PTHR11439">
    <property type="entry name" value="GAG-POL-RELATED RETROTRANSPOSON"/>
    <property type="match status" value="1"/>
</dbReference>
<gene>
    <name evidence="4" type="ORF">QYE76_044340</name>
</gene>
<evidence type="ECO:0000259" key="3">
    <source>
        <dbReference type="PROSITE" id="PS50158"/>
    </source>
</evidence>
<dbReference type="EMBL" id="JAUUTY010000002">
    <property type="protein sequence ID" value="KAK1683492.1"/>
    <property type="molecule type" value="Genomic_DNA"/>
</dbReference>
<proteinExistence type="predicted"/>
<feature type="region of interest" description="Disordered" evidence="2">
    <location>
        <begin position="186"/>
        <end position="212"/>
    </location>
</feature>
<dbReference type="PANTHER" id="PTHR11439:SF467">
    <property type="entry name" value="INTEGRASE CATALYTIC DOMAIN-CONTAINING PROTEIN"/>
    <property type="match status" value="1"/>
</dbReference>
<dbReference type="AlphaFoldDB" id="A0AAD8WWF6"/>
<feature type="compositionally biased region" description="Basic residues" evidence="2">
    <location>
        <begin position="186"/>
        <end position="199"/>
    </location>
</feature>
<name>A0AAD8WWF6_LOLMU</name>
<dbReference type="SMART" id="SM00343">
    <property type="entry name" value="ZnF_C2HC"/>
    <property type="match status" value="1"/>
</dbReference>
<dbReference type="InterPro" id="IPR001878">
    <property type="entry name" value="Znf_CCHC"/>
</dbReference>